<evidence type="ECO:0000313" key="20">
    <source>
        <dbReference type="EMBL" id="UEX89133.1"/>
    </source>
</evidence>
<evidence type="ECO:0000313" key="21">
    <source>
        <dbReference type="Proteomes" id="UP001197626"/>
    </source>
</evidence>
<evidence type="ECO:0000256" key="7">
    <source>
        <dbReference type="ARBA" id="ARBA00022679"/>
    </source>
</evidence>
<dbReference type="CDD" id="cd00075">
    <property type="entry name" value="HATPase"/>
    <property type="match status" value="1"/>
</dbReference>
<evidence type="ECO:0000256" key="13">
    <source>
        <dbReference type="ARBA" id="ARBA00023012"/>
    </source>
</evidence>
<dbReference type="InterPro" id="IPR003661">
    <property type="entry name" value="HisK_dim/P_dom"/>
</dbReference>
<evidence type="ECO:0000256" key="1">
    <source>
        <dbReference type="ARBA" id="ARBA00000085"/>
    </source>
</evidence>
<dbReference type="InterPro" id="IPR041328">
    <property type="entry name" value="HisK_sensor"/>
</dbReference>
<dbReference type="PROSITE" id="PS50109">
    <property type="entry name" value="HIS_KIN"/>
    <property type="match status" value="1"/>
</dbReference>
<dbReference type="Proteomes" id="UP001197626">
    <property type="component" value="Chromosome"/>
</dbReference>
<organism evidence="20 21">
    <name type="scientific">Staphylococcus ratti</name>
    <dbReference type="NCBI Taxonomy" id="2892440"/>
    <lineage>
        <taxon>Bacteria</taxon>
        <taxon>Bacillati</taxon>
        <taxon>Bacillota</taxon>
        <taxon>Bacilli</taxon>
        <taxon>Bacillales</taxon>
        <taxon>Staphylococcaceae</taxon>
        <taxon>Staphylococcus</taxon>
    </lineage>
</organism>
<comment type="catalytic activity">
    <reaction evidence="1">
        <text>ATP + protein L-histidine = ADP + protein N-phospho-L-histidine.</text>
        <dbReference type="EC" id="2.7.13.3"/>
    </reaction>
</comment>
<reference evidence="20 21" key="1">
    <citation type="journal article" date="2022" name="Pathogens">
        <title>Staphylococcus ratti sp. nov. Isolated from a Lab Rat.</title>
        <authorList>
            <person name="Kovarovic V."/>
            <person name="Sedlacek I."/>
            <person name="Petras P."/>
            <person name="Kralova S."/>
            <person name="Maslanova I."/>
            <person name="Svec P."/>
            <person name="Neumann-Schaal M."/>
            <person name="Botka T."/>
            <person name="Gelbicova T."/>
            <person name="Stankova E."/>
            <person name="Doskar J."/>
            <person name="Pantucek R."/>
        </authorList>
    </citation>
    <scope>NUCLEOTIDE SEQUENCE [LARGE SCALE GENOMIC DNA]</scope>
    <source>
        <strain evidence="20 21">CCM 9025</strain>
    </source>
</reference>
<keyword evidence="8 17" id="KW-0812">Transmembrane</keyword>
<evidence type="ECO:0000256" key="6">
    <source>
        <dbReference type="ARBA" id="ARBA00022553"/>
    </source>
</evidence>
<evidence type="ECO:0000256" key="4">
    <source>
        <dbReference type="ARBA" id="ARBA00020500"/>
    </source>
</evidence>
<comment type="function">
    <text evidence="16">Member of the two-component regulatory system SrrA/SrrB, which is involved in the global regulation of staphylococcal virulence factors in response to environmental oxygen levels as well as biofilm formation. Also plays an essential role in host-derived nitric oxide resistance by regulating hmp/flavohemoglobin, an enzyme that detoxifies nitric oxide by converting it to nitrate. Functions as a sensor protein kinase which is autophosphorylated at a histidine residue and transfers its phosphate group to SrrA. In turn, SrrA binds to the upstream promoter regions of the target genes to positively and negatively regulate their expression.</text>
</comment>
<dbReference type="Pfam" id="PF02518">
    <property type="entry name" value="HATPase_c"/>
    <property type="match status" value="1"/>
</dbReference>
<feature type="domain" description="Histidine kinase" evidence="18">
    <location>
        <begin position="360"/>
        <end position="579"/>
    </location>
</feature>
<keyword evidence="9" id="KW-0547">Nucleotide-binding</keyword>
<dbReference type="InterPro" id="IPR036890">
    <property type="entry name" value="HATPase_C_sf"/>
</dbReference>
<dbReference type="Pfam" id="PF00512">
    <property type="entry name" value="HisKA"/>
    <property type="match status" value="1"/>
</dbReference>
<keyword evidence="5" id="KW-1003">Cell membrane</keyword>
<dbReference type="Gene3D" id="1.10.287.130">
    <property type="match status" value="1"/>
</dbReference>
<evidence type="ECO:0000256" key="2">
    <source>
        <dbReference type="ARBA" id="ARBA00004651"/>
    </source>
</evidence>
<evidence type="ECO:0000256" key="12">
    <source>
        <dbReference type="ARBA" id="ARBA00022989"/>
    </source>
</evidence>
<evidence type="ECO:0000256" key="15">
    <source>
        <dbReference type="ARBA" id="ARBA00030120"/>
    </source>
</evidence>
<keyword evidence="14 17" id="KW-0472">Membrane</keyword>
<feature type="transmembrane region" description="Helical" evidence="17">
    <location>
        <begin position="12"/>
        <end position="38"/>
    </location>
</feature>
<dbReference type="GO" id="GO:0016301">
    <property type="term" value="F:kinase activity"/>
    <property type="evidence" value="ECO:0007669"/>
    <property type="project" value="UniProtKB-KW"/>
</dbReference>
<dbReference type="SMART" id="SM00304">
    <property type="entry name" value="HAMP"/>
    <property type="match status" value="1"/>
</dbReference>
<keyword evidence="6" id="KW-0597">Phosphoprotein</keyword>
<proteinExistence type="predicted"/>
<dbReference type="SUPFAM" id="SSF55874">
    <property type="entry name" value="ATPase domain of HSP90 chaperone/DNA topoisomerase II/histidine kinase"/>
    <property type="match status" value="1"/>
</dbReference>
<dbReference type="SUPFAM" id="SSF47384">
    <property type="entry name" value="Homodimeric domain of signal transducing histidine kinase"/>
    <property type="match status" value="1"/>
</dbReference>
<keyword evidence="21" id="KW-1185">Reference proteome</keyword>
<dbReference type="PROSITE" id="PS50885">
    <property type="entry name" value="HAMP"/>
    <property type="match status" value="1"/>
</dbReference>
<evidence type="ECO:0000256" key="9">
    <source>
        <dbReference type="ARBA" id="ARBA00022741"/>
    </source>
</evidence>
<protein>
    <recommendedName>
        <fullName evidence="4">Sensor protein SrrB</fullName>
        <ecNumber evidence="3">2.7.13.3</ecNumber>
    </recommendedName>
    <alternativeName>
        <fullName evidence="15">Staphylococcal respiratory response protein B</fullName>
    </alternativeName>
</protein>
<keyword evidence="7" id="KW-0808">Transferase</keyword>
<dbReference type="Pfam" id="PF00672">
    <property type="entry name" value="HAMP"/>
    <property type="match status" value="1"/>
</dbReference>
<dbReference type="InterPro" id="IPR036097">
    <property type="entry name" value="HisK_dim/P_sf"/>
</dbReference>
<keyword evidence="11" id="KW-0067">ATP-binding</keyword>
<dbReference type="RefSeq" id="WP_229291637.1">
    <property type="nucleotide sequence ID" value="NZ_CP086654.1"/>
</dbReference>
<evidence type="ECO:0000259" key="18">
    <source>
        <dbReference type="PROSITE" id="PS50109"/>
    </source>
</evidence>
<dbReference type="InterPro" id="IPR003660">
    <property type="entry name" value="HAMP_dom"/>
</dbReference>
<keyword evidence="10 20" id="KW-0418">Kinase</keyword>
<evidence type="ECO:0000256" key="5">
    <source>
        <dbReference type="ARBA" id="ARBA00022475"/>
    </source>
</evidence>
<dbReference type="InterPro" id="IPR005467">
    <property type="entry name" value="His_kinase_dom"/>
</dbReference>
<comment type="subcellular location">
    <subcellularLocation>
        <location evidence="2">Cell membrane</location>
        <topology evidence="2">Multi-pass membrane protein</topology>
    </subcellularLocation>
</comment>
<dbReference type="CDD" id="cd00082">
    <property type="entry name" value="HisKA"/>
    <property type="match status" value="1"/>
</dbReference>
<evidence type="ECO:0000256" key="11">
    <source>
        <dbReference type="ARBA" id="ARBA00022840"/>
    </source>
</evidence>
<name>A0ABY3PA07_9STAP</name>
<evidence type="ECO:0000259" key="19">
    <source>
        <dbReference type="PROSITE" id="PS50885"/>
    </source>
</evidence>
<dbReference type="SUPFAM" id="SSF158472">
    <property type="entry name" value="HAMP domain-like"/>
    <property type="match status" value="1"/>
</dbReference>
<accession>A0ABY3PA07</accession>
<feature type="transmembrane region" description="Helical" evidence="17">
    <location>
        <begin position="166"/>
        <end position="189"/>
    </location>
</feature>
<dbReference type="Pfam" id="PF18698">
    <property type="entry name" value="HisK_sensor"/>
    <property type="match status" value="1"/>
</dbReference>
<dbReference type="Gene3D" id="3.30.565.10">
    <property type="entry name" value="Histidine kinase-like ATPase, C-terminal domain"/>
    <property type="match status" value="1"/>
</dbReference>
<sequence>MKRLNSVVIKLWLTILLIVTTVLILLSAALITFMQYYFTQQTENTLFENAKSINHVLEESNDRQSAIRLSDAMLEKNKGMIIVPDFVNHKDKNAIKEKMLDEIKENREFDKVLNNQESVLQHITVNVNGIDRTFVLLGYPSKSYNGQPSAVFIYQDLKSIEDTNNVITIITLITALIFLAITTVFAFFLSTRITNPLRQLKTQAREVARGNYAKRVPVQTKDEIGSLAMTFNKMSRSIQTHIDAITTSKNIRDTLINSMVEGVLGMNHRREIILSNQLATNLLQEMPKALQAKYDAQVNQTFKTQRTEYQEYEINKRFFVIIMSYIERIQPSGESGLVVVMRDMTNEHHMDQVKKDFIASVSHELRTPISLLQGYTESIVDGVVTEPEEIQEFLLIVLDESKRLSRLVNELLNVAKMDAEGITVTKQSQPMYDLIQKMATKYKQETHDLGLTLAFQRDGVMKQNWHYDFDRMEQVLTNLVDNAARHTQPGDTITIAASETPTDYILTVSDTGVGIAPEHLENVFDRFYKVDASRKRGKQGTGLGLFITRMIVDAHGGHISVESTVNVGTQFSIKLPKSHNDDG</sequence>
<dbReference type="InterPro" id="IPR050351">
    <property type="entry name" value="BphY/WalK/GraS-like"/>
</dbReference>
<evidence type="ECO:0000256" key="17">
    <source>
        <dbReference type="SAM" id="Phobius"/>
    </source>
</evidence>
<evidence type="ECO:0000256" key="16">
    <source>
        <dbReference type="ARBA" id="ARBA00046070"/>
    </source>
</evidence>
<dbReference type="SMART" id="SM00388">
    <property type="entry name" value="HisKA"/>
    <property type="match status" value="1"/>
</dbReference>
<feature type="domain" description="HAMP" evidence="19">
    <location>
        <begin position="191"/>
        <end position="243"/>
    </location>
</feature>
<dbReference type="SMART" id="SM00387">
    <property type="entry name" value="HATPase_c"/>
    <property type="match status" value="1"/>
</dbReference>
<evidence type="ECO:0000256" key="14">
    <source>
        <dbReference type="ARBA" id="ARBA00023136"/>
    </source>
</evidence>
<dbReference type="PRINTS" id="PR00344">
    <property type="entry name" value="BCTRLSENSOR"/>
</dbReference>
<keyword evidence="12 17" id="KW-1133">Transmembrane helix</keyword>
<dbReference type="InterPro" id="IPR004358">
    <property type="entry name" value="Sig_transdc_His_kin-like_C"/>
</dbReference>
<dbReference type="PANTHER" id="PTHR42878:SF3">
    <property type="entry name" value="HISTIDINE PROTEIN KINASE SAES"/>
    <property type="match status" value="1"/>
</dbReference>
<evidence type="ECO:0000256" key="10">
    <source>
        <dbReference type="ARBA" id="ARBA00022777"/>
    </source>
</evidence>
<dbReference type="EMBL" id="CP086654">
    <property type="protein sequence ID" value="UEX89133.1"/>
    <property type="molecule type" value="Genomic_DNA"/>
</dbReference>
<dbReference type="CDD" id="cd06225">
    <property type="entry name" value="HAMP"/>
    <property type="match status" value="1"/>
</dbReference>
<keyword evidence="13" id="KW-0902">Two-component regulatory system</keyword>
<dbReference type="EC" id="2.7.13.3" evidence="3"/>
<dbReference type="Gene3D" id="6.10.340.10">
    <property type="match status" value="1"/>
</dbReference>
<dbReference type="InterPro" id="IPR003594">
    <property type="entry name" value="HATPase_dom"/>
</dbReference>
<evidence type="ECO:0000256" key="8">
    <source>
        <dbReference type="ARBA" id="ARBA00022692"/>
    </source>
</evidence>
<dbReference type="PANTHER" id="PTHR42878">
    <property type="entry name" value="TWO-COMPONENT HISTIDINE KINASE"/>
    <property type="match status" value="1"/>
</dbReference>
<evidence type="ECO:0000256" key="3">
    <source>
        <dbReference type="ARBA" id="ARBA00012438"/>
    </source>
</evidence>
<gene>
    <name evidence="20" type="ORF">LN051_05980</name>
</gene>